<dbReference type="STRING" id="1965070.A0A3S3NSP1"/>
<dbReference type="SUPFAM" id="SSF52833">
    <property type="entry name" value="Thioredoxin-like"/>
    <property type="match status" value="1"/>
</dbReference>
<dbReference type="PANTHER" id="PTHR43969">
    <property type="entry name" value="GLUTATHIONE S TRANSFERASE D10, ISOFORM A-RELATED"/>
    <property type="match status" value="1"/>
</dbReference>
<reference evidence="4" key="2">
    <citation type="submission" date="2018-11" db="EMBL/GenBank/DDBJ databases">
        <title>Trombidioid mite genomics.</title>
        <authorList>
            <person name="Dong X."/>
        </authorList>
    </citation>
    <scope>NUCLEOTIDE SEQUENCE</scope>
    <source>
        <strain evidence="4">UoL-WK</strain>
    </source>
</reference>
<evidence type="ECO:0000313" key="4">
    <source>
        <dbReference type="EMBL" id="RWS01025.1"/>
    </source>
</evidence>
<gene>
    <name evidence="6" type="ORF">B4U79_03239</name>
    <name evidence="5" type="ORF">B4U79_09856</name>
    <name evidence="7" type="ORF">B4U79_10512</name>
    <name evidence="4" type="ORF">B4U79_10598</name>
</gene>
<dbReference type="Pfam" id="PF00043">
    <property type="entry name" value="GST_C"/>
    <property type="match status" value="1"/>
</dbReference>
<dbReference type="Proteomes" id="UP000285301">
    <property type="component" value="Unassembled WGS sequence"/>
</dbReference>
<dbReference type="SUPFAM" id="SSF47616">
    <property type="entry name" value="GST C-terminal domain-like"/>
    <property type="match status" value="1"/>
</dbReference>
<dbReference type="SFLD" id="SFLDS00019">
    <property type="entry name" value="Glutathione_Transferase_(cytos"/>
    <property type="match status" value="1"/>
</dbReference>
<evidence type="ECO:0000313" key="8">
    <source>
        <dbReference type="Proteomes" id="UP000285301"/>
    </source>
</evidence>
<evidence type="ECO:0000313" key="7">
    <source>
        <dbReference type="EMBL" id="RWS01149.1"/>
    </source>
</evidence>
<dbReference type="FunFam" id="3.40.30.10:FF:000034">
    <property type="entry name" value="glutathione S-transferase 1"/>
    <property type="match status" value="1"/>
</dbReference>
<sequence length="216" mass="24958">MPIDLYEMLGSAPCLSVKMLLNHLKIPANLHHLNLPAGDHLKPEYLKLNPMHTIPTINDNGFALWESRTILRYLVNQYAPGNDLYPNDPKKRAIVDRMLDFDLGTLYSAAAQWMYPPIFKKTPREPEKEKVLSDKLQLFDQLLATNRYAAGEHLTIADLSLLASVNTFYAAGHNMDQYQNIKSWWNRLEHELPYYKELVPPHVDALNAWFAPYKQK</sequence>
<dbReference type="InterPro" id="IPR036282">
    <property type="entry name" value="Glutathione-S-Trfase_C_sf"/>
</dbReference>
<comment type="subunit">
    <text evidence="1">Homodimer.</text>
</comment>
<accession>A0A3S3NSP1</accession>
<dbReference type="PROSITE" id="PS50405">
    <property type="entry name" value="GST_CTER"/>
    <property type="match status" value="1"/>
</dbReference>
<dbReference type="GO" id="GO:0004364">
    <property type="term" value="F:glutathione transferase activity"/>
    <property type="evidence" value="ECO:0007669"/>
    <property type="project" value="TreeGrafter"/>
</dbReference>
<dbReference type="GO" id="GO:0006749">
    <property type="term" value="P:glutathione metabolic process"/>
    <property type="evidence" value="ECO:0007669"/>
    <property type="project" value="TreeGrafter"/>
</dbReference>
<dbReference type="EMBL" id="NCKU01009991">
    <property type="protein sequence ID" value="RWS01025.1"/>
    <property type="molecule type" value="Genomic_DNA"/>
</dbReference>
<dbReference type="AlphaFoldDB" id="A0A3S3NSP1"/>
<dbReference type="EMBL" id="NCKU01009766">
    <property type="protein sequence ID" value="RWS01149.1"/>
    <property type="molecule type" value="Genomic_DNA"/>
</dbReference>
<comment type="caution">
    <text evidence="4">The sequence shown here is derived from an EMBL/GenBank/DDBJ whole genome shotgun (WGS) entry which is preliminary data.</text>
</comment>
<evidence type="ECO:0000313" key="6">
    <source>
        <dbReference type="EMBL" id="RWS01136.1"/>
    </source>
</evidence>
<organism evidence="4 8">
    <name type="scientific">Dinothrombium tinctorium</name>
    <dbReference type="NCBI Taxonomy" id="1965070"/>
    <lineage>
        <taxon>Eukaryota</taxon>
        <taxon>Metazoa</taxon>
        <taxon>Ecdysozoa</taxon>
        <taxon>Arthropoda</taxon>
        <taxon>Chelicerata</taxon>
        <taxon>Arachnida</taxon>
        <taxon>Acari</taxon>
        <taxon>Acariformes</taxon>
        <taxon>Trombidiformes</taxon>
        <taxon>Prostigmata</taxon>
        <taxon>Anystina</taxon>
        <taxon>Parasitengona</taxon>
        <taxon>Trombidioidea</taxon>
        <taxon>Trombidiidae</taxon>
        <taxon>Dinothrombium</taxon>
    </lineage>
</organism>
<evidence type="ECO:0000259" key="2">
    <source>
        <dbReference type="PROSITE" id="PS50404"/>
    </source>
</evidence>
<evidence type="ECO:0000259" key="3">
    <source>
        <dbReference type="PROSITE" id="PS50405"/>
    </source>
</evidence>
<dbReference type="PANTHER" id="PTHR43969:SF9">
    <property type="entry name" value="GLUTATHIONE S TRANSFERASE D10, ISOFORM A-RELATED"/>
    <property type="match status" value="1"/>
</dbReference>
<proteinExistence type="predicted"/>
<feature type="domain" description="GST C-terminal" evidence="3">
    <location>
        <begin position="88"/>
        <end position="216"/>
    </location>
</feature>
<evidence type="ECO:0000256" key="1">
    <source>
        <dbReference type="ARBA" id="ARBA00011738"/>
    </source>
</evidence>
<dbReference type="CDD" id="cd03177">
    <property type="entry name" value="GST_C_Delta_Epsilon"/>
    <property type="match status" value="1"/>
</dbReference>
<dbReference type="EMBL" id="NCKU01009784">
    <property type="protein sequence ID" value="RWS01136.1"/>
    <property type="molecule type" value="Genomic_DNA"/>
</dbReference>
<dbReference type="InterPro" id="IPR004046">
    <property type="entry name" value="GST_C"/>
</dbReference>
<dbReference type="EMBL" id="NCKU01009896">
    <property type="protein sequence ID" value="RWS01082.1"/>
    <property type="molecule type" value="Genomic_DNA"/>
</dbReference>
<reference evidence="4 8" key="1">
    <citation type="journal article" date="2018" name="Gigascience">
        <title>Genomes of trombidid mites reveal novel predicted allergens and laterally-transferred genes associated with secondary metabolism.</title>
        <authorList>
            <person name="Dong X."/>
            <person name="Chaisiri K."/>
            <person name="Xia D."/>
            <person name="Armstrong S.D."/>
            <person name="Fang Y."/>
            <person name="Donnelly M.J."/>
            <person name="Kadowaki T."/>
            <person name="McGarry J.W."/>
            <person name="Darby A.C."/>
            <person name="Makepeace B.L."/>
        </authorList>
    </citation>
    <scope>NUCLEOTIDE SEQUENCE [LARGE SCALE GENOMIC DNA]</scope>
    <source>
        <strain evidence="4">UoL-WK</strain>
    </source>
</reference>
<dbReference type="OrthoDB" id="37920at2759"/>
<dbReference type="InterPro" id="IPR036249">
    <property type="entry name" value="Thioredoxin-like_sf"/>
</dbReference>
<dbReference type="Gene3D" id="1.20.1050.10">
    <property type="match status" value="1"/>
</dbReference>
<keyword evidence="4" id="KW-0808">Transferase</keyword>
<protein>
    <submittedName>
        <fullName evidence="4">Glutathione S-transferase 1-1-like protein</fullName>
    </submittedName>
</protein>
<evidence type="ECO:0000313" key="5">
    <source>
        <dbReference type="EMBL" id="RWS01082.1"/>
    </source>
</evidence>
<dbReference type="FunFam" id="1.20.1050.10:FF:000007">
    <property type="entry name" value="Glutathione S-transferase 1-1"/>
    <property type="match status" value="1"/>
</dbReference>
<keyword evidence="8" id="KW-1185">Reference proteome</keyword>
<dbReference type="InterPro" id="IPR004045">
    <property type="entry name" value="Glutathione_S-Trfase_N"/>
</dbReference>
<dbReference type="InterPro" id="IPR010987">
    <property type="entry name" value="Glutathione-S-Trfase_C-like"/>
</dbReference>
<dbReference type="SFLD" id="SFLDG01153">
    <property type="entry name" value="Main.4:_Theta-like"/>
    <property type="match status" value="1"/>
</dbReference>
<name>A0A3S3NSP1_9ACAR</name>
<dbReference type="PROSITE" id="PS50404">
    <property type="entry name" value="GST_NTER"/>
    <property type="match status" value="1"/>
</dbReference>
<dbReference type="Pfam" id="PF13417">
    <property type="entry name" value="GST_N_3"/>
    <property type="match status" value="1"/>
</dbReference>
<dbReference type="Gene3D" id="3.40.30.10">
    <property type="entry name" value="Glutaredoxin"/>
    <property type="match status" value="1"/>
</dbReference>
<dbReference type="SFLD" id="SFLDG00358">
    <property type="entry name" value="Main_(cytGST)"/>
    <property type="match status" value="1"/>
</dbReference>
<dbReference type="InterPro" id="IPR040079">
    <property type="entry name" value="Glutathione_S-Trfase"/>
</dbReference>
<feature type="domain" description="GST N-terminal" evidence="2">
    <location>
        <begin position="1"/>
        <end position="82"/>
    </location>
</feature>